<dbReference type="EMBL" id="BFBR01000004">
    <property type="protein sequence ID" value="GBF57814.1"/>
    <property type="molecule type" value="Genomic_DNA"/>
</dbReference>
<feature type="domain" description="Alpha/beta hydrolase fold-3" evidence="4">
    <location>
        <begin position="75"/>
        <end position="282"/>
    </location>
</feature>
<dbReference type="SUPFAM" id="SSF53474">
    <property type="entry name" value="alpha/beta-Hydrolases"/>
    <property type="match status" value="1"/>
</dbReference>
<gene>
    <name evidence="5" type="primary">mlhB</name>
    <name evidence="5" type="ORF">PbB2_01484</name>
</gene>
<dbReference type="PANTHER" id="PTHR23025:SF3">
    <property type="entry name" value="HORMONE-SENSITIVE LIPASE"/>
    <property type="match status" value="1"/>
</dbReference>
<dbReference type="Proteomes" id="UP000245086">
    <property type="component" value="Unassembled WGS sequence"/>
</dbReference>
<dbReference type="InterPro" id="IPR033140">
    <property type="entry name" value="Lipase_GDXG_put_SER_AS"/>
</dbReference>
<protein>
    <submittedName>
        <fullName evidence="5">Monoterpene epsilon-lactone hydrolase</fullName>
        <ecNumber evidence="5">3.1.1.83</ecNumber>
    </submittedName>
</protein>
<feature type="active site" evidence="3">
    <location>
        <position position="153"/>
    </location>
</feature>
<evidence type="ECO:0000259" key="4">
    <source>
        <dbReference type="Pfam" id="PF07859"/>
    </source>
</evidence>
<evidence type="ECO:0000313" key="5">
    <source>
        <dbReference type="EMBL" id="GBF57814.1"/>
    </source>
</evidence>
<dbReference type="EC" id="3.1.1.83" evidence="5"/>
<dbReference type="GO" id="GO:0004771">
    <property type="term" value="F:sterol ester esterase activity"/>
    <property type="evidence" value="ECO:0007669"/>
    <property type="project" value="TreeGrafter"/>
</dbReference>
<dbReference type="Gene3D" id="3.40.50.1820">
    <property type="entry name" value="alpha/beta hydrolase"/>
    <property type="match status" value="1"/>
</dbReference>
<evidence type="ECO:0000256" key="1">
    <source>
        <dbReference type="ARBA" id="ARBA00010515"/>
    </source>
</evidence>
<dbReference type="PROSITE" id="PS01174">
    <property type="entry name" value="LIPASE_GDXG_SER"/>
    <property type="match status" value="1"/>
</dbReference>
<dbReference type="RefSeq" id="WP_192576224.1">
    <property type="nucleotide sequence ID" value="NZ_BFBR01000004.1"/>
</dbReference>
<evidence type="ECO:0000313" key="6">
    <source>
        <dbReference type="Proteomes" id="UP000245086"/>
    </source>
</evidence>
<evidence type="ECO:0000256" key="3">
    <source>
        <dbReference type="PROSITE-ProRule" id="PRU10038"/>
    </source>
</evidence>
<keyword evidence="6" id="KW-1185">Reference proteome</keyword>
<dbReference type="PANTHER" id="PTHR23025">
    <property type="entry name" value="TRIACYLGLYCEROL LIPASE"/>
    <property type="match status" value="1"/>
</dbReference>
<comment type="similarity">
    <text evidence="1">Belongs to the 'GDXG' lipolytic enzyme family.</text>
</comment>
<dbReference type="Pfam" id="PF07859">
    <property type="entry name" value="Abhydrolase_3"/>
    <property type="match status" value="1"/>
</dbReference>
<dbReference type="InterPro" id="IPR013094">
    <property type="entry name" value="AB_hydrolase_3"/>
</dbReference>
<sequence>MANRPRRDLLDDLFTHLATPPDAANPIEAARSHADNYGRGEVGTGLSQCRIHMVQISGRAGEWLVPPEAVPGKRLVHLHGGGWIAGSLASHRAMLAELAVATQASVLAIDYRLAPEHPFPAGLQDCVAAFDHAARFGPDGAETASHLWLSGDSAGGNLAAAAVLQMIQAKARLPDRLVLMSPFLATGPCPTALASPLRDPVVSLDGMAQVRSFYAPETSPHDPLVEPLRATPDLLARFPPCVIQVSSAEALRDQAISFADQLWANGVEARLSIWPGLPHVWQIFVASSPDARNALTEAACFLAAN</sequence>
<reference evidence="5 6" key="1">
    <citation type="journal article" date="2018" name="Genome Announc.">
        <title>Draft Genome Sequence of "Candidatus Phycosocius bacilliformis," an Alphaproteobacterial Ectosymbiont of the Hydrocarbon-Producing Green Alga Botryococcus braunii.</title>
        <authorList>
            <person name="Tanabe Y."/>
            <person name="Yamaguchi H."/>
            <person name="Watanabe M.M."/>
        </authorList>
    </citation>
    <scope>NUCLEOTIDE SEQUENCE [LARGE SCALE GENOMIC DNA]</scope>
    <source>
        <strain evidence="5 6">BOTRYCO-2</strain>
    </source>
</reference>
<keyword evidence="2 5" id="KW-0378">Hydrolase</keyword>
<accession>A0A2P2E9U8</accession>
<dbReference type="InterPro" id="IPR002168">
    <property type="entry name" value="Lipase_GDXG_HIS_AS"/>
</dbReference>
<dbReference type="GO" id="GO:0004806">
    <property type="term" value="F:triacylglycerol lipase activity"/>
    <property type="evidence" value="ECO:0007669"/>
    <property type="project" value="TreeGrafter"/>
</dbReference>
<name>A0A2P2E9U8_9PROT</name>
<comment type="caution">
    <text evidence="5">The sequence shown here is derived from an EMBL/GenBank/DDBJ whole genome shotgun (WGS) entry which is preliminary data.</text>
</comment>
<dbReference type="InterPro" id="IPR029058">
    <property type="entry name" value="AB_hydrolase_fold"/>
</dbReference>
<dbReference type="PROSITE" id="PS01173">
    <property type="entry name" value="LIPASE_GDXG_HIS"/>
    <property type="match status" value="1"/>
</dbReference>
<dbReference type="AlphaFoldDB" id="A0A2P2E9U8"/>
<organism evidence="5 6">
    <name type="scientific">Candidatus Phycosocius bacilliformis</name>
    <dbReference type="NCBI Taxonomy" id="1445552"/>
    <lineage>
        <taxon>Bacteria</taxon>
        <taxon>Pseudomonadati</taxon>
        <taxon>Pseudomonadota</taxon>
        <taxon>Alphaproteobacteria</taxon>
        <taxon>Caulobacterales</taxon>
        <taxon>Caulobacterales incertae sedis</taxon>
        <taxon>Candidatus Phycosocius</taxon>
    </lineage>
</organism>
<dbReference type="GO" id="GO:0005829">
    <property type="term" value="C:cytosol"/>
    <property type="evidence" value="ECO:0007669"/>
    <property type="project" value="TreeGrafter"/>
</dbReference>
<proteinExistence type="inferred from homology"/>
<dbReference type="GO" id="GO:0019433">
    <property type="term" value="P:triglyceride catabolic process"/>
    <property type="evidence" value="ECO:0007669"/>
    <property type="project" value="TreeGrafter"/>
</dbReference>
<evidence type="ECO:0000256" key="2">
    <source>
        <dbReference type="ARBA" id="ARBA00022801"/>
    </source>
</evidence>